<dbReference type="SUPFAM" id="SSF47986">
    <property type="entry name" value="DEATH domain"/>
    <property type="match status" value="1"/>
</dbReference>
<feature type="coiled-coil region" evidence="1">
    <location>
        <begin position="158"/>
        <end position="288"/>
    </location>
</feature>
<dbReference type="CDD" id="cd01671">
    <property type="entry name" value="CARD"/>
    <property type="match status" value="1"/>
</dbReference>
<dbReference type="Proteomes" id="UP001634394">
    <property type="component" value="Unassembled WGS sequence"/>
</dbReference>
<dbReference type="Pfam" id="PF00619">
    <property type="entry name" value="CARD"/>
    <property type="match status" value="1"/>
</dbReference>
<evidence type="ECO:0000313" key="4">
    <source>
        <dbReference type="EMBL" id="KAL3847135.1"/>
    </source>
</evidence>
<evidence type="ECO:0000256" key="1">
    <source>
        <dbReference type="SAM" id="Coils"/>
    </source>
</evidence>
<evidence type="ECO:0000313" key="5">
    <source>
        <dbReference type="Proteomes" id="UP001634394"/>
    </source>
</evidence>
<protein>
    <recommendedName>
        <fullName evidence="3">CARD domain-containing protein</fullName>
    </recommendedName>
</protein>
<accession>A0ABD3UFH9</accession>
<name>A0ABD3UFH9_SINWO</name>
<dbReference type="Gene3D" id="1.10.533.10">
    <property type="entry name" value="Death Domain, Fas"/>
    <property type="match status" value="1"/>
</dbReference>
<dbReference type="EMBL" id="JBJQND010000016">
    <property type="protein sequence ID" value="KAL3847135.1"/>
    <property type="molecule type" value="Genomic_DNA"/>
</dbReference>
<keyword evidence="1" id="KW-0175">Coiled coil</keyword>
<proteinExistence type="predicted"/>
<organism evidence="4 5">
    <name type="scientific">Sinanodonta woodiana</name>
    <name type="common">Chinese pond mussel</name>
    <name type="synonym">Anodonta woodiana</name>
    <dbReference type="NCBI Taxonomy" id="1069815"/>
    <lineage>
        <taxon>Eukaryota</taxon>
        <taxon>Metazoa</taxon>
        <taxon>Spiralia</taxon>
        <taxon>Lophotrochozoa</taxon>
        <taxon>Mollusca</taxon>
        <taxon>Bivalvia</taxon>
        <taxon>Autobranchia</taxon>
        <taxon>Heteroconchia</taxon>
        <taxon>Palaeoheterodonta</taxon>
        <taxon>Unionida</taxon>
        <taxon>Unionoidea</taxon>
        <taxon>Unionidae</taxon>
        <taxon>Unioninae</taxon>
        <taxon>Sinanodonta</taxon>
    </lineage>
</organism>
<evidence type="ECO:0000256" key="2">
    <source>
        <dbReference type="SAM" id="MobiDB-lite"/>
    </source>
</evidence>
<keyword evidence="5" id="KW-1185">Reference proteome</keyword>
<dbReference type="InterPro" id="IPR011029">
    <property type="entry name" value="DEATH-like_dom_sf"/>
</dbReference>
<feature type="region of interest" description="Disordered" evidence="2">
    <location>
        <begin position="298"/>
        <end position="341"/>
    </location>
</feature>
<dbReference type="AlphaFoldDB" id="A0ABD3UFH9"/>
<sequence length="341" mass="39041">MDASPIRKITRNLTFIKDSICDDINTFVDGLIEADVFGMDIKDKIDTARTPKGKADVLLRIITNKGPNALNKFIDLLREKNYEQVVRKMDETATEDAGASNGSDVYRRGQTFTVTCPTELDIVGAQSQQGDDSLEATGRRIPKQTDVQSLVELQRHQYECLHSEYNQLQTAYQGAREQLSMKRDQLYKINQDKIKIESLLKSEKDENEKLKNDVAKLKSEKHDLEKDLEQKEKDLKQKEREISEMMLSMKSFEKLVISEGVRQDRLRAEHKTEIQQMLKEERESLKKELLSTISQTVQDAMKSNSNPVPTKSINSNKQRFMPGTKTTAKSSHNSLVNKNEK</sequence>
<dbReference type="PROSITE" id="PS50209">
    <property type="entry name" value="CARD"/>
    <property type="match status" value="1"/>
</dbReference>
<feature type="domain" description="CARD" evidence="3">
    <location>
        <begin position="1"/>
        <end position="92"/>
    </location>
</feature>
<reference evidence="4 5" key="1">
    <citation type="submission" date="2024-11" db="EMBL/GenBank/DDBJ databases">
        <title>Chromosome-level genome assembly of the freshwater bivalve Anodonta woodiana.</title>
        <authorList>
            <person name="Chen X."/>
        </authorList>
    </citation>
    <scope>NUCLEOTIDE SEQUENCE [LARGE SCALE GENOMIC DNA]</scope>
    <source>
        <strain evidence="4">MN2024</strain>
        <tissue evidence="4">Gills</tissue>
    </source>
</reference>
<gene>
    <name evidence="4" type="ORF">ACJMK2_018065</name>
</gene>
<comment type="caution">
    <text evidence="4">The sequence shown here is derived from an EMBL/GenBank/DDBJ whole genome shotgun (WGS) entry which is preliminary data.</text>
</comment>
<evidence type="ECO:0000259" key="3">
    <source>
        <dbReference type="PROSITE" id="PS50209"/>
    </source>
</evidence>
<dbReference type="InterPro" id="IPR001315">
    <property type="entry name" value="CARD"/>
</dbReference>